<dbReference type="Proteomes" id="UP001595814">
    <property type="component" value="Unassembled WGS sequence"/>
</dbReference>
<dbReference type="RefSeq" id="WP_192460776.1">
    <property type="nucleotide sequence ID" value="NZ_JACYFJ010000001.1"/>
</dbReference>
<proteinExistence type="predicted"/>
<dbReference type="SUPFAM" id="SSF52172">
    <property type="entry name" value="CheY-like"/>
    <property type="match status" value="1"/>
</dbReference>
<dbReference type="InterPro" id="IPR011006">
    <property type="entry name" value="CheY-like_superfamily"/>
</dbReference>
<accession>A0ABV8JPM4</accession>
<keyword evidence="4" id="KW-1185">Reference proteome</keyword>
<dbReference type="PANTHER" id="PTHR43228">
    <property type="entry name" value="TWO-COMPONENT RESPONSE REGULATOR"/>
    <property type="match status" value="1"/>
</dbReference>
<dbReference type="CDD" id="cd17546">
    <property type="entry name" value="REC_hyHK_CKI1_RcsC-like"/>
    <property type="match status" value="1"/>
</dbReference>
<evidence type="ECO:0000259" key="2">
    <source>
        <dbReference type="PROSITE" id="PS50110"/>
    </source>
</evidence>
<reference evidence="4" key="1">
    <citation type="journal article" date="2019" name="Int. J. Syst. Evol. Microbiol.">
        <title>The Global Catalogue of Microorganisms (GCM) 10K type strain sequencing project: providing services to taxonomists for standard genome sequencing and annotation.</title>
        <authorList>
            <consortium name="The Broad Institute Genomics Platform"/>
            <consortium name="The Broad Institute Genome Sequencing Center for Infectious Disease"/>
            <person name="Wu L."/>
            <person name="Ma J."/>
        </authorList>
    </citation>
    <scope>NUCLEOTIDE SEQUENCE [LARGE SCALE GENOMIC DNA]</scope>
    <source>
        <strain evidence="4">CECT 7477</strain>
    </source>
</reference>
<protein>
    <submittedName>
        <fullName evidence="3">Response regulator</fullName>
    </submittedName>
</protein>
<dbReference type="PROSITE" id="PS50110">
    <property type="entry name" value="RESPONSE_REGULATORY"/>
    <property type="match status" value="1"/>
</dbReference>
<keyword evidence="1" id="KW-0597">Phosphoprotein</keyword>
<feature type="domain" description="Response regulatory" evidence="2">
    <location>
        <begin position="7"/>
        <end position="133"/>
    </location>
</feature>
<dbReference type="Gene3D" id="3.40.50.2300">
    <property type="match status" value="1"/>
</dbReference>
<dbReference type="SMART" id="SM00448">
    <property type="entry name" value="REC"/>
    <property type="match status" value="1"/>
</dbReference>
<feature type="modified residue" description="4-aspartylphosphate" evidence="1">
    <location>
        <position position="66"/>
    </location>
</feature>
<evidence type="ECO:0000256" key="1">
    <source>
        <dbReference type="PROSITE-ProRule" id="PRU00169"/>
    </source>
</evidence>
<dbReference type="EMBL" id="JBHSAW010000004">
    <property type="protein sequence ID" value="MFC4095556.1"/>
    <property type="molecule type" value="Genomic_DNA"/>
</dbReference>
<dbReference type="Pfam" id="PF00072">
    <property type="entry name" value="Response_reg"/>
    <property type="match status" value="1"/>
</dbReference>
<comment type="caution">
    <text evidence="3">The sequence shown here is derived from an EMBL/GenBank/DDBJ whole genome shotgun (WGS) entry which is preliminary data.</text>
</comment>
<evidence type="ECO:0000313" key="3">
    <source>
        <dbReference type="EMBL" id="MFC4095556.1"/>
    </source>
</evidence>
<dbReference type="InterPro" id="IPR001789">
    <property type="entry name" value="Sig_transdc_resp-reg_receiver"/>
</dbReference>
<organism evidence="3 4">
    <name type="scientific">Euzebyella saccharophila</name>
    <dbReference type="NCBI Taxonomy" id="679664"/>
    <lineage>
        <taxon>Bacteria</taxon>
        <taxon>Pseudomonadati</taxon>
        <taxon>Bacteroidota</taxon>
        <taxon>Flavobacteriia</taxon>
        <taxon>Flavobacteriales</taxon>
        <taxon>Flavobacteriaceae</taxon>
        <taxon>Euzebyella</taxon>
    </lineage>
</organism>
<evidence type="ECO:0000313" key="4">
    <source>
        <dbReference type="Proteomes" id="UP001595814"/>
    </source>
</evidence>
<dbReference type="InterPro" id="IPR052048">
    <property type="entry name" value="ST_Response_Regulator"/>
</dbReference>
<dbReference type="PANTHER" id="PTHR43228:SF1">
    <property type="entry name" value="TWO-COMPONENT RESPONSE REGULATOR ARR22"/>
    <property type="match status" value="1"/>
</dbReference>
<sequence>MNEALKSICIIDDDAISVFGLKRALKKYDGETDPNPLVFENGQDAIDEFEELIEGNQPLPSVIFIDLNMPIMNGWEFVEEFKRIHPSEKTTPLILIMSSSIDPADAEKAKSYGLENNYLSKPVSKEILEAYFN</sequence>
<name>A0ABV8JPM4_9FLAO</name>
<gene>
    <name evidence="3" type="ORF">ACFOUT_06700</name>
</gene>